<evidence type="ECO:0000256" key="4">
    <source>
        <dbReference type="ARBA" id="ARBA00022676"/>
    </source>
</evidence>
<evidence type="ECO:0000256" key="10">
    <source>
        <dbReference type="ARBA" id="ARBA00044721"/>
    </source>
</evidence>
<dbReference type="GO" id="GO:0005789">
    <property type="term" value="C:endoplasmic reticulum membrane"/>
    <property type="evidence" value="ECO:0007669"/>
    <property type="project" value="UniProtKB-SubCell"/>
</dbReference>
<feature type="transmembrane region" description="Helical" evidence="12">
    <location>
        <begin position="178"/>
        <end position="206"/>
    </location>
</feature>
<evidence type="ECO:0000313" key="14">
    <source>
        <dbReference type="EMBL" id="KAF4510558.1"/>
    </source>
</evidence>
<feature type="transmembrane region" description="Helical" evidence="12">
    <location>
        <begin position="215"/>
        <end position="233"/>
    </location>
</feature>
<dbReference type="EC" id="2.4.1.-" evidence="12"/>
<keyword evidence="4 12" id="KW-0328">Glycosyltransferase</keyword>
<evidence type="ECO:0000256" key="3">
    <source>
        <dbReference type="ARBA" id="ARBA00007063"/>
    </source>
</evidence>
<evidence type="ECO:0000256" key="8">
    <source>
        <dbReference type="ARBA" id="ARBA00022989"/>
    </source>
</evidence>
<dbReference type="EMBL" id="JAAVMX010000003">
    <property type="protein sequence ID" value="KAF4510558.1"/>
    <property type="molecule type" value="Genomic_DNA"/>
</dbReference>
<feature type="transmembrane region" description="Helical" evidence="12">
    <location>
        <begin position="273"/>
        <end position="292"/>
    </location>
</feature>
<protein>
    <recommendedName>
        <fullName evidence="12">Mannosyltransferase</fullName>
        <ecNumber evidence="12">2.4.1.-</ecNumber>
    </recommendedName>
</protein>
<comment type="subcellular location">
    <subcellularLocation>
        <location evidence="1 12">Endoplasmic reticulum membrane</location>
        <topology evidence="1 12">Multi-pass membrane protein</topology>
    </subcellularLocation>
</comment>
<sequence length="554" mass="58910">MVPSAMLLLDLALFAVPLIHLACSPHTKVEESFNMQAAHDVLVYGVPLGEPARLARAYDHFAFPGAVPRSFAGAVALAGVARPAVAALGFARAQLVVRALLAAANAAALVVFRRALREACGPPVAAWWALLTLGQFHVGYYVSRTLPNMFAFGMTTLALAFLLPKRDPRRARVRRNQAVGLLVFATAIFRAELALLLAAVGLQLLVRRQVTLRRLVALVAGTLAAALAISVPLDSYLWQRPVWPELEAFYFNAVQGSAKDWGVSPWHYYFSSALPRLLLNPLAIPLVLFALAHPATRRHARALALPSLLFVALYSLQPHKEARFVFYAVPPLTAAAALAANFIASRRAKSPAYALATFALALALVASFAAAAAMLLVSSLNYPGGDALDQLHALVARSGDAGAATLAVHADVLSCMTGLTLFGQNPRGLPLALADLVPSTAASGPVFLFDKTEDSPLLGQASFWDAMDYALMEDPAAALGSWRVVGVVHGYDGIEVLKPGAAEAGTPAAGPVVGRGARVARLRDVVRGYTGGWWVGPRMSPRIHIMKRTRQGVS</sequence>
<dbReference type="Pfam" id="PF03901">
    <property type="entry name" value="Glyco_transf_22"/>
    <property type="match status" value="1"/>
</dbReference>
<keyword evidence="7 12" id="KW-0256">Endoplasmic reticulum</keyword>
<evidence type="ECO:0000256" key="1">
    <source>
        <dbReference type="ARBA" id="ARBA00004477"/>
    </source>
</evidence>
<evidence type="ECO:0000256" key="13">
    <source>
        <dbReference type="SAM" id="SignalP"/>
    </source>
</evidence>
<keyword evidence="5" id="KW-0808">Transferase</keyword>
<comment type="pathway">
    <text evidence="2">Protein modification; protein glycosylation.</text>
</comment>
<dbReference type="OrthoDB" id="19039at2759"/>
<comment type="caution">
    <text evidence="14">The sequence shown here is derived from an EMBL/GenBank/DDBJ whole genome shotgun (WGS) entry which is preliminary data.</text>
</comment>
<keyword evidence="6 12" id="KW-0812">Transmembrane</keyword>
<comment type="function">
    <text evidence="10">Mannosyltransferase that operates in the biosynthetic pathway of dolichol-linked oligosaccharides, the glycan precursors employed in protein asparagine (N)-glycosylation. The assembly of dolichol-linked oligosaccharides begins on the cytosolic side of the endoplasmic reticulum membrane and finishes in its lumen. The sequential addition of sugars to dolichol pyrophosphate produces dolichol-linked oligosaccharides containing fourteen sugars, including two GlcNAcs, nine mannoses and three glucoses. Once assembled, the oligosaccharide is transferred from the lipid to nascent proteins by oligosaccharyltransferases. In the lumen of the endoplasmic reticulum, adds the eighth mannose residue in an alpha-1,6 linkage onto Man(7)GlcNAc(2)-PP-dolichol to produce Man(8)GlcNAc(2)-PP-dolichol.</text>
</comment>
<feature type="transmembrane region" description="Helical" evidence="12">
    <location>
        <begin position="149"/>
        <end position="166"/>
    </location>
</feature>
<keyword evidence="9 12" id="KW-0472">Membrane</keyword>
<dbReference type="PANTHER" id="PTHR22760">
    <property type="entry name" value="GLYCOSYLTRANSFERASE"/>
    <property type="match status" value="1"/>
</dbReference>
<reference evidence="14 15" key="1">
    <citation type="journal article" date="2020" name="Genome Biol. Evol.">
        <title>A new high-quality draft genome assembly of the Chinese cordyceps Ophiocordyceps sinensis.</title>
        <authorList>
            <person name="Shu R."/>
            <person name="Zhang J."/>
            <person name="Meng Q."/>
            <person name="Zhang H."/>
            <person name="Zhou G."/>
            <person name="Li M."/>
            <person name="Wu P."/>
            <person name="Zhao Y."/>
            <person name="Chen C."/>
            <person name="Qin Q."/>
        </authorList>
    </citation>
    <scope>NUCLEOTIDE SEQUENCE [LARGE SCALE GENOMIC DNA]</scope>
    <source>
        <strain evidence="14 15">IOZ07</strain>
    </source>
</reference>
<evidence type="ECO:0000256" key="11">
    <source>
        <dbReference type="ARBA" id="ARBA00048899"/>
    </source>
</evidence>
<dbReference type="PANTHER" id="PTHR22760:SF1">
    <property type="entry name" value="DOL-P-MAN:MAN(7)GLCNAC(2)-PP-DOL ALPHA-1,6-MANNOSYLTRANSFERASE"/>
    <property type="match status" value="1"/>
</dbReference>
<accession>A0A8H4V784</accession>
<evidence type="ECO:0000313" key="15">
    <source>
        <dbReference type="Proteomes" id="UP000557566"/>
    </source>
</evidence>
<dbReference type="UniPathway" id="UPA00378"/>
<keyword evidence="8 12" id="KW-1133">Transmembrane helix</keyword>
<evidence type="ECO:0000256" key="6">
    <source>
        <dbReference type="ARBA" id="ARBA00022692"/>
    </source>
</evidence>
<dbReference type="GO" id="GO:0052917">
    <property type="term" value="F:dol-P-Man:Man(7)GlcNAc(2)-PP-Dol alpha-1,6-mannosyltransferase activity"/>
    <property type="evidence" value="ECO:0007669"/>
    <property type="project" value="UniProtKB-EC"/>
</dbReference>
<feature type="signal peptide" evidence="13">
    <location>
        <begin position="1"/>
        <end position="21"/>
    </location>
</feature>
<comment type="similarity">
    <text evidence="3 12">Belongs to the glycosyltransferase 22 family.</text>
</comment>
<evidence type="ECO:0000256" key="2">
    <source>
        <dbReference type="ARBA" id="ARBA00004922"/>
    </source>
</evidence>
<dbReference type="Proteomes" id="UP000557566">
    <property type="component" value="Unassembled WGS sequence"/>
</dbReference>
<gene>
    <name evidence="14" type="ORF">G6O67_002435</name>
</gene>
<name>A0A8H4V784_9HYPO</name>
<evidence type="ECO:0000256" key="5">
    <source>
        <dbReference type="ARBA" id="ARBA00022679"/>
    </source>
</evidence>
<organism evidence="14 15">
    <name type="scientific">Ophiocordyceps sinensis</name>
    <dbReference type="NCBI Taxonomy" id="72228"/>
    <lineage>
        <taxon>Eukaryota</taxon>
        <taxon>Fungi</taxon>
        <taxon>Dikarya</taxon>
        <taxon>Ascomycota</taxon>
        <taxon>Pezizomycotina</taxon>
        <taxon>Sordariomycetes</taxon>
        <taxon>Hypocreomycetidae</taxon>
        <taxon>Hypocreales</taxon>
        <taxon>Ophiocordycipitaceae</taxon>
        <taxon>Ophiocordyceps</taxon>
    </lineage>
</organism>
<keyword evidence="13" id="KW-0732">Signal</keyword>
<evidence type="ECO:0000256" key="7">
    <source>
        <dbReference type="ARBA" id="ARBA00022824"/>
    </source>
</evidence>
<evidence type="ECO:0000256" key="9">
    <source>
        <dbReference type="ARBA" id="ARBA00023136"/>
    </source>
</evidence>
<feature type="chain" id="PRO_5034748520" description="Mannosyltransferase" evidence="13">
    <location>
        <begin position="22"/>
        <end position="554"/>
    </location>
</feature>
<feature type="transmembrane region" description="Helical" evidence="12">
    <location>
        <begin position="355"/>
        <end position="377"/>
    </location>
</feature>
<feature type="transmembrane region" description="Helical" evidence="12">
    <location>
        <begin position="322"/>
        <end position="343"/>
    </location>
</feature>
<dbReference type="GO" id="GO:0006487">
    <property type="term" value="P:protein N-linked glycosylation"/>
    <property type="evidence" value="ECO:0007669"/>
    <property type="project" value="TreeGrafter"/>
</dbReference>
<dbReference type="AlphaFoldDB" id="A0A8H4V784"/>
<evidence type="ECO:0000256" key="12">
    <source>
        <dbReference type="RuleBase" id="RU363075"/>
    </source>
</evidence>
<keyword evidence="15" id="KW-1185">Reference proteome</keyword>
<dbReference type="InterPro" id="IPR005599">
    <property type="entry name" value="GPI_mannosylTrfase"/>
</dbReference>
<comment type="catalytic activity">
    <reaction evidence="11">
        <text>an alpha-D-Man-(1-&gt;2)-alpha-D-Man-(1-&gt;2)-alpha-D-Man-(1-&gt;3)-[alpha-D-Man-(1-&gt;2)-alpha-D-Man-(1-&gt;3)-alpha-D-Man-(1-&gt;6)]-beta-D-Man-(1-&gt;4)-beta-D-GlcNAc-(1-&gt;4)-alpha-D-GlcNAc-diphospho-di-trans,poly-cis-dolichol + a di-trans,poly-cis-dolichyl beta-D-mannosyl phosphate = an alpha-D-Man-(1-&gt;2)-alpha-D-Man-(1-&gt;2)-alpha-D-Man-(1-&gt;3)-[alpha-D-Man-(1-&gt;2)-alpha-D-Man-(1-&gt;3)-[alpha-D-Man-(1-&gt;6)]-alpha-D-Man-(1-&gt;6)]-beta-D-Man-(1-&gt;4)-beta-D-GlcNAc-(1-&gt;4)-alpha-D-GlcNAc-diphospho-di-trans,poly-cis-dolichol + a di-trans,poly-cis-dolichyl phosphate + H(+)</text>
        <dbReference type="Rhea" id="RHEA:29535"/>
        <dbReference type="Rhea" id="RHEA-COMP:19498"/>
        <dbReference type="Rhea" id="RHEA-COMP:19501"/>
        <dbReference type="Rhea" id="RHEA-COMP:19518"/>
        <dbReference type="Rhea" id="RHEA-COMP:19519"/>
        <dbReference type="ChEBI" id="CHEBI:15378"/>
        <dbReference type="ChEBI" id="CHEBI:57683"/>
        <dbReference type="ChEBI" id="CHEBI:58211"/>
        <dbReference type="ChEBI" id="CHEBI:132517"/>
        <dbReference type="ChEBI" id="CHEBI:132519"/>
        <dbReference type="EC" id="2.4.1.260"/>
    </reaction>
    <physiologicalReaction direction="left-to-right" evidence="11">
        <dbReference type="Rhea" id="RHEA:29536"/>
    </physiologicalReaction>
</comment>
<proteinExistence type="inferred from homology"/>